<dbReference type="Gene3D" id="3.40.50.2000">
    <property type="entry name" value="Glycogen Phosphorylase B"/>
    <property type="match status" value="2"/>
</dbReference>
<dbReference type="InterPro" id="IPR028098">
    <property type="entry name" value="Glyco_trans_4-like_N"/>
</dbReference>
<protein>
    <submittedName>
        <fullName evidence="3">Glycosyltransferase family 4 protein</fullName>
    </submittedName>
</protein>
<dbReference type="Proteomes" id="UP001651880">
    <property type="component" value="Unassembled WGS sequence"/>
</dbReference>
<proteinExistence type="predicted"/>
<accession>A0ABT1ND34</accession>
<evidence type="ECO:0000259" key="1">
    <source>
        <dbReference type="Pfam" id="PF00534"/>
    </source>
</evidence>
<feature type="domain" description="Glycosyl transferase family 1" evidence="1">
    <location>
        <begin position="228"/>
        <end position="384"/>
    </location>
</feature>
<gene>
    <name evidence="3" type="ORF">LJD61_06340</name>
</gene>
<dbReference type="RefSeq" id="WP_255226682.1">
    <property type="nucleotide sequence ID" value="NZ_JAJEKE010000003.1"/>
</dbReference>
<name>A0ABT1ND34_9FIRM</name>
<organism evidence="3 4">
    <name type="scientific">Lutispora saccharofermentans</name>
    <dbReference type="NCBI Taxonomy" id="3024236"/>
    <lineage>
        <taxon>Bacteria</taxon>
        <taxon>Bacillati</taxon>
        <taxon>Bacillota</taxon>
        <taxon>Clostridia</taxon>
        <taxon>Lutisporales</taxon>
        <taxon>Lutisporaceae</taxon>
        <taxon>Lutispora</taxon>
    </lineage>
</organism>
<dbReference type="PANTHER" id="PTHR12526:SF622">
    <property type="entry name" value="GLYCOSYLTRANSFERASE (GROUP I)"/>
    <property type="match status" value="1"/>
</dbReference>
<keyword evidence="4" id="KW-1185">Reference proteome</keyword>
<reference evidence="3 4" key="1">
    <citation type="submission" date="2021-10" db="EMBL/GenBank/DDBJ databases">
        <title>Lutispora strain m25 sp. nov., a thermophilic, non-spore-forming bacterium isolated from a lab-scale methanogenic bioreactor digesting anaerobic sludge.</title>
        <authorList>
            <person name="El Houari A."/>
            <person name="Mcdonald J."/>
        </authorList>
    </citation>
    <scope>NUCLEOTIDE SEQUENCE [LARGE SCALE GENOMIC DNA]</scope>
    <source>
        <strain evidence="4">m25</strain>
    </source>
</reference>
<dbReference type="Pfam" id="PF00534">
    <property type="entry name" value="Glycos_transf_1"/>
    <property type="match status" value="1"/>
</dbReference>
<dbReference type="SUPFAM" id="SSF53756">
    <property type="entry name" value="UDP-Glycosyltransferase/glycogen phosphorylase"/>
    <property type="match status" value="1"/>
</dbReference>
<comment type="caution">
    <text evidence="3">The sequence shown here is derived from an EMBL/GenBank/DDBJ whole genome shotgun (WGS) entry which is preliminary data.</text>
</comment>
<dbReference type="InterPro" id="IPR001296">
    <property type="entry name" value="Glyco_trans_1"/>
</dbReference>
<dbReference type="PANTHER" id="PTHR12526">
    <property type="entry name" value="GLYCOSYLTRANSFERASE"/>
    <property type="match status" value="1"/>
</dbReference>
<dbReference type="Pfam" id="PF13439">
    <property type="entry name" value="Glyco_transf_4"/>
    <property type="match status" value="1"/>
</dbReference>
<evidence type="ECO:0000259" key="2">
    <source>
        <dbReference type="Pfam" id="PF13439"/>
    </source>
</evidence>
<dbReference type="EMBL" id="JAJEKE010000003">
    <property type="protein sequence ID" value="MCQ1529167.1"/>
    <property type="molecule type" value="Genomic_DNA"/>
</dbReference>
<evidence type="ECO:0000313" key="3">
    <source>
        <dbReference type="EMBL" id="MCQ1529167.1"/>
    </source>
</evidence>
<evidence type="ECO:0000313" key="4">
    <source>
        <dbReference type="Proteomes" id="UP001651880"/>
    </source>
</evidence>
<dbReference type="CDD" id="cd03794">
    <property type="entry name" value="GT4_WbuB-like"/>
    <property type="match status" value="1"/>
</dbReference>
<sequence>MKRLWIFNHYAVPPGQGGGTRHYDFALELIDRGYGVTIFASSYNHFNKKDYIIDERSYSIEDIDGVRFVFLRTSPRYEGNGFKRFLNMVSYFIGTLRIYKKMEKPDVVIGSSVHLFACAAAYFVSKFTGAKFICEIRDLWPQTLIDMGAISNNHPVAVFFRFIERFVYKKAQKIIVLLPLAHEYISKYNISKDKIVYIPNGINIEQFSKNAQDLSNNLNIVDKTLFNCIYAGSVGPANKLDNLIYASKIICDKGYKDIRIYLVGDGPEKHKIQQLVEELEINNINFIEHIDKKYIPNLLISSDIQIFNLKSVDVFKYGISSNKLFDYLCSGKPIVFACKCGNDIVSEAAAGISIPPENPEAMAEAIISLYKMPKDEREKIGGNGLAYVKRYHSIDILVDKLEECIN</sequence>
<feature type="domain" description="Glycosyltransferase subfamily 4-like N-terminal" evidence="2">
    <location>
        <begin position="17"/>
        <end position="205"/>
    </location>
</feature>